<dbReference type="InterPro" id="IPR042099">
    <property type="entry name" value="ANL_N_sf"/>
</dbReference>
<protein>
    <recommendedName>
        <fullName evidence="5">Acyl-CoA synthetase</fullName>
    </recommendedName>
</protein>
<dbReference type="EMBL" id="SOAU01000001">
    <property type="protein sequence ID" value="TDT18353.1"/>
    <property type="molecule type" value="Genomic_DNA"/>
</dbReference>
<dbReference type="OrthoDB" id="9803968at2"/>
<dbReference type="RefSeq" id="WP_133870578.1">
    <property type="nucleotide sequence ID" value="NZ_SOAU01000001.1"/>
</dbReference>
<dbReference type="InterPro" id="IPR000873">
    <property type="entry name" value="AMP-dep_synth/lig_dom"/>
</dbReference>
<dbReference type="PRINTS" id="PR00154">
    <property type="entry name" value="AMPBINDING"/>
</dbReference>
<dbReference type="InterPro" id="IPR020459">
    <property type="entry name" value="AMP-binding"/>
</dbReference>
<comment type="caution">
    <text evidence="7">The sequence shown here is derived from an EMBL/GenBank/DDBJ whole genome shotgun (WGS) entry which is preliminary data.</text>
</comment>
<accession>A0A4R7I6G2</accession>
<feature type="domain" description="AMP-dependent synthetase/ligase" evidence="6">
    <location>
        <begin position="25"/>
        <end position="432"/>
    </location>
</feature>
<evidence type="ECO:0000256" key="5">
    <source>
        <dbReference type="ARBA" id="ARBA00032875"/>
    </source>
</evidence>
<dbReference type="SUPFAM" id="SSF56801">
    <property type="entry name" value="Acetyl-CoA synthetase-like"/>
    <property type="match status" value="1"/>
</dbReference>
<keyword evidence="8" id="KW-1185">Reference proteome</keyword>
<keyword evidence="2" id="KW-0436">Ligase</keyword>
<keyword evidence="4" id="KW-0443">Lipid metabolism</keyword>
<dbReference type="AlphaFoldDB" id="A0A4R7I6G2"/>
<name>A0A4R7I6G2_9ACTN</name>
<evidence type="ECO:0000256" key="4">
    <source>
        <dbReference type="ARBA" id="ARBA00023098"/>
    </source>
</evidence>
<dbReference type="GO" id="GO:0004467">
    <property type="term" value="F:long-chain fatty acid-CoA ligase activity"/>
    <property type="evidence" value="ECO:0007669"/>
    <property type="project" value="TreeGrafter"/>
</dbReference>
<dbReference type="Pfam" id="PF00501">
    <property type="entry name" value="AMP-binding"/>
    <property type="match status" value="1"/>
</dbReference>
<evidence type="ECO:0000256" key="1">
    <source>
        <dbReference type="ARBA" id="ARBA00006432"/>
    </source>
</evidence>
<sequence>MTQRSTIAELDAKVAGQTAPRCFLQQAAEQPDFPLLNSMDDSGGWNRWTVAQVRELAARTAAGLLADGVTPGERVLLMMRNCPDFHWHDLGAQFVRATPVSIYNSSSPEEIEFLAGDAGARIAILEDDGFLQRMLKVRGALPLLEKIYVIHPPEGDLPEGVFPVADLMAHGEADLDALAEATQPDDLATLIYTSGTTGPPKGVMISQYNVVYTAESLWESIERPDAKGWRVISYLPMAHIAERMTSHYRSLIDGLEVYCCPDPSELTSYLREVHPQMLFGVPRVFEKIYAGVIAALSADPEKKQQFDDGVAAAIEIKRAQREGTATEEQIGTLEFLDAIAFSTVRGLVGLDELELAITGAAPLPAQVLEWFNAIGVNLAEVYGLSETSGPMTFTPARNKPGWVGQAIPGCEVAIADDGEVICRGGNVFQGYLNQPEKTAEVLVDGWFHSGDIGEMDDEGYVRIVDRKKELIITSGGKNISPANLEAALKLIPLVGQACAIGDQRKFISALLVLDPEVAPVWAADNGKAGMSLTELATDPDVIALVQEGVTEINEQFAQVEQIKKFVLIGEEWMPDSDVLTPTSKLKRRGIHARYAEQIEALYA</sequence>
<keyword evidence="3" id="KW-0276">Fatty acid metabolism</keyword>
<dbReference type="PROSITE" id="PS00455">
    <property type="entry name" value="AMP_BINDING"/>
    <property type="match status" value="1"/>
</dbReference>
<dbReference type="GO" id="GO:0016020">
    <property type="term" value="C:membrane"/>
    <property type="evidence" value="ECO:0007669"/>
    <property type="project" value="TreeGrafter"/>
</dbReference>
<dbReference type="Proteomes" id="UP000294558">
    <property type="component" value="Unassembled WGS sequence"/>
</dbReference>
<evidence type="ECO:0000259" key="6">
    <source>
        <dbReference type="Pfam" id="PF00501"/>
    </source>
</evidence>
<evidence type="ECO:0000313" key="8">
    <source>
        <dbReference type="Proteomes" id="UP000294558"/>
    </source>
</evidence>
<proteinExistence type="inferred from homology"/>
<reference evidence="7 8" key="1">
    <citation type="submission" date="2019-03" db="EMBL/GenBank/DDBJ databases">
        <title>Sequencing the genomes of 1000 actinobacteria strains.</title>
        <authorList>
            <person name="Klenk H.-P."/>
        </authorList>
    </citation>
    <scope>NUCLEOTIDE SEQUENCE [LARGE SCALE GENOMIC DNA]</scope>
    <source>
        <strain evidence="7 8">DSM 18936</strain>
    </source>
</reference>
<dbReference type="InterPro" id="IPR020845">
    <property type="entry name" value="AMP-binding_CS"/>
</dbReference>
<comment type="similarity">
    <text evidence="1">Belongs to the ATP-dependent AMP-binding enzyme family.</text>
</comment>
<gene>
    <name evidence="7" type="ORF">BDK89_3973</name>
</gene>
<dbReference type="CDD" id="cd05907">
    <property type="entry name" value="VL_LC_FACS_like"/>
    <property type="match status" value="1"/>
</dbReference>
<evidence type="ECO:0000313" key="7">
    <source>
        <dbReference type="EMBL" id="TDT18353.1"/>
    </source>
</evidence>
<organism evidence="7 8">
    <name type="scientific">Ilumatobacter fluminis</name>
    <dbReference type="NCBI Taxonomy" id="467091"/>
    <lineage>
        <taxon>Bacteria</taxon>
        <taxon>Bacillati</taxon>
        <taxon>Actinomycetota</taxon>
        <taxon>Acidimicrobiia</taxon>
        <taxon>Acidimicrobiales</taxon>
        <taxon>Ilumatobacteraceae</taxon>
        <taxon>Ilumatobacter</taxon>
    </lineage>
</organism>
<dbReference type="Gene3D" id="3.40.50.12780">
    <property type="entry name" value="N-terminal domain of ligase-like"/>
    <property type="match status" value="1"/>
</dbReference>
<dbReference type="Pfam" id="PF23562">
    <property type="entry name" value="AMP-binding_C_3"/>
    <property type="match status" value="1"/>
</dbReference>
<dbReference type="PANTHER" id="PTHR43272:SF32">
    <property type="entry name" value="AMP-DEPENDENT SYNTHETASE_LIGASE DOMAIN-CONTAINING PROTEIN"/>
    <property type="match status" value="1"/>
</dbReference>
<evidence type="ECO:0000256" key="3">
    <source>
        <dbReference type="ARBA" id="ARBA00022832"/>
    </source>
</evidence>
<dbReference type="PANTHER" id="PTHR43272">
    <property type="entry name" value="LONG-CHAIN-FATTY-ACID--COA LIGASE"/>
    <property type="match status" value="1"/>
</dbReference>
<evidence type="ECO:0000256" key="2">
    <source>
        <dbReference type="ARBA" id="ARBA00022598"/>
    </source>
</evidence>